<dbReference type="GO" id="GO:0003824">
    <property type="term" value="F:catalytic activity"/>
    <property type="evidence" value="ECO:0007669"/>
    <property type="project" value="InterPro"/>
</dbReference>
<name>A0A8S3RNC4_MYTED</name>
<sequence>MNLINSLQLKFKVTVNALNFDILCLCETFLRESDKIHVEGYTCFQRNRDKVHVNSKRGSGGVAALVKNDLLKYYNVEILNSEVQDILWIKLSNENDIICLCVCYLPPENSVYNDSLVFYTKLLEQVYMYQNIGKLYICGDFNSRCGDAQDFIEGVDNVQIREIVDSVSNRNGDLLIEFLVDCNMCTGKSVVDYVLTPHEQLNEVINFKVNTMSDLVTELSLVGYESIPDHSLLEWGIRVRTDMSEVEQNENGKGANRVNGPRKFKLDGLNNEPFSTENMQNVLRDTICRIEVALNRKELQDSWNKTCDAERQWKRCKSIGKSKLRTRFIQSRKDFDKLNRKAKRNYQLEQQNKLQKLGEKNSSEFWKSIGKLGLANDRKSRQTFQIRSETGEIISDIDSVLEKWKIDYEKLYNSADMNGSYDDEFLKDIKNKLQNRNNLVNDNNIDTTELNRAIERDELITMAIITLQRLLILGVIIANVSADVIVCEDKLAYIKCSYPSKIKVSSAIYGRTTDRSICPHPAIRTTDCRSSTSDSKVKAMCNGKRICRVKADHRQFGDPCSNTYKYLEVKYKCV</sequence>
<dbReference type="Pfam" id="PF03372">
    <property type="entry name" value="Exo_endo_phos"/>
    <property type="match status" value="1"/>
</dbReference>
<dbReference type="CDD" id="cd22827">
    <property type="entry name" value="Gal_Rha_Lectin_SUL-I-like"/>
    <property type="match status" value="1"/>
</dbReference>
<dbReference type="PROSITE" id="PS50228">
    <property type="entry name" value="SUEL_LECTIN"/>
    <property type="match status" value="1"/>
</dbReference>
<protein>
    <recommendedName>
        <fullName evidence="1">SUEL-type lectin domain-containing protein</fullName>
    </recommendedName>
</protein>
<dbReference type="SUPFAM" id="SSF56219">
    <property type="entry name" value="DNase I-like"/>
    <property type="match status" value="1"/>
</dbReference>
<dbReference type="OrthoDB" id="6154646at2759"/>
<dbReference type="AlphaFoldDB" id="A0A8S3RNC4"/>
<organism evidence="2 3">
    <name type="scientific">Mytilus edulis</name>
    <name type="common">Blue mussel</name>
    <dbReference type="NCBI Taxonomy" id="6550"/>
    <lineage>
        <taxon>Eukaryota</taxon>
        <taxon>Metazoa</taxon>
        <taxon>Spiralia</taxon>
        <taxon>Lophotrochozoa</taxon>
        <taxon>Mollusca</taxon>
        <taxon>Bivalvia</taxon>
        <taxon>Autobranchia</taxon>
        <taxon>Pteriomorphia</taxon>
        <taxon>Mytilida</taxon>
        <taxon>Mytiloidea</taxon>
        <taxon>Mytilidae</taxon>
        <taxon>Mytilinae</taxon>
        <taxon>Mytilus</taxon>
    </lineage>
</organism>
<accession>A0A8S3RNC4</accession>
<evidence type="ECO:0000259" key="1">
    <source>
        <dbReference type="PROSITE" id="PS50228"/>
    </source>
</evidence>
<dbReference type="EMBL" id="CAJPWZ010001208">
    <property type="protein sequence ID" value="CAG2209693.1"/>
    <property type="molecule type" value="Genomic_DNA"/>
</dbReference>
<dbReference type="InterPro" id="IPR000922">
    <property type="entry name" value="Lectin_gal-bd_dom"/>
</dbReference>
<dbReference type="InterPro" id="IPR043159">
    <property type="entry name" value="Lectin_gal-bd_sf"/>
</dbReference>
<dbReference type="Pfam" id="PF02140">
    <property type="entry name" value="SUEL_Lectin"/>
    <property type="match status" value="1"/>
</dbReference>
<reference evidence="2" key="1">
    <citation type="submission" date="2021-03" db="EMBL/GenBank/DDBJ databases">
        <authorList>
            <person name="Bekaert M."/>
        </authorList>
    </citation>
    <scope>NUCLEOTIDE SEQUENCE</scope>
</reference>
<evidence type="ECO:0000313" key="3">
    <source>
        <dbReference type="Proteomes" id="UP000683360"/>
    </source>
</evidence>
<comment type="caution">
    <text evidence="2">The sequence shown here is derived from an EMBL/GenBank/DDBJ whole genome shotgun (WGS) entry which is preliminary data.</text>
</comment>
<dbReference type="Gene3D" id="3.60.10.10">
    <property type="entry name" value="Endonuclease/exonuclease/phosphatase"/>
    <property type="match status" value="1"/>
</dbReference>
<dbReference type="InterPro" id="IPR005135">
    <property type="entry name" value="Endo/exonuclease/phosphatase"/>
</dbReference>
<dbReference type="Proteomes" id="UP000683360">
    <property type="component" value="Unassembled WGS sequence"/>
</dbReference>
<dbReference type="Gene3D" id="2.60.120.740">
    <property type="match status" value="1"/>
</dbReference>
<dbReference type="InterPro" id="IPR036691">
    <property type="entry name" value="Endo/exonu/phosph_ase_sf"/>
</dbReference>
<evidence type="ECO:0000313" key="2">
    <source>
        <dbReference type="EMBL" id="CAG2209693.1"/>
    </source>
</evidence>
<gene>
    <name evidence="2" type="ORF">MEDL_23812</name>
</gene>
<keyword evidence="3" id="KW-1185">Reference proteome</keyword>
<dbReference type="PANTHER" id="PTHR46780">
    <property type="entry name" value="PROTEIN EVA-1"/>
    <property type="match status" value="1"/>
</dbReference>
<dbReference type="GO" id="GO:0030246">
    <property type="term" value="F:carbohydrate binding"/>
    <property type="evidence" value="ECO:0007669"/>
    <property type="project" value="InterPro"/>
</dbReference>
<proteinExistence type="predicted"/>
<feature type="domain" description="SUEL-type lectin" evidence="1">
    <location>
        <begin position="486"/>
        <end position="574"/>
    </location>
</feature>